<comment type="caution">
    <text evidence="2">Lacks conserved residue(s) required for the propagation of feature annotation.</text>
</comment>
<gene>
    <name evidence="5" type="primary">ssb</name>
    <name evidence="5" type="ORF">IAA81_02420</name>
</gene>
<dbReference type="HAMAP" id="MF_00984">
    <property type="entry name" value="SSB"/>
    <property type="match status" value="1"/>
</dbReference>
<dbReference type="PROSITE" id="PS50935">
    <property type="entry name" value="SSB"/>
    <property type="match status" value="1"/>
</dbReference>
<comment type="caution">
    <text evidence="5">The sequence shown here is derived from an EMBL/GenBank/DDBJ whole genome shotgun (WGS) entry which is preliminary data.</text>
</comment>
<comment type="subunit">
    <text evidence="2">Homotetramer.</text>
</comment>
<dbReference type="SUPFAM" id="SSF50249">
    <property type="entry name" value="Nucleic acid-binding proteins"/>
    <property type="match status" value="1"/>
</dbReference>
<proteinExistence type="inferred from homology"/>
<dbReference type="AlphaFoldDB" id="A0A9D9N1J9"/>
<protein>
    <recommendedName>
        <fullName evidence="2 3">Single-stranded DNA-binding protein</fullName>
        <shortName evidence="2">SSB</shortName>
    </recommendedName>
</protein>
<dbReference type="InterPro" id="IPR000424">
    <property type="entry name" value="Primosome_PriB/ssb"/>
</dbReference>
<keyword evidence="1 2" id="KW-0238">DNA-binding</keyword>
<reference evidence="5" key="2">
    <citation type="journal article" date="2021" name="PeerJ">
        <title>Extensive microbial diversity within the chicken gut microbiome revealed by metagenomics and culture.</title>
        <authorList>
            <person name="Gilroy R."/>
            <person name="Ravi A."/>
            <person name="Getino M."/>
            <person name="Pursley I."/>
            <person name="Horton D.L."/>
            <person name="Alikhan N.F."/>
            <person name="Baker D."/>
            <person name="Gharbi K."/>
            <person name="Hall N."/>
            <person name="Watson M."/>
            <person name="Adriaenssens E.M."/>
            <person name="Foster-Nyarko E."/>
            <person name="Jarju S."/>
            <person name="Secka A."/>
            <person name="Antonio M."/>
            <person name="Oren A."/>
            <person name="Chaudhuri R.R."/>
            <person name="La Ragione R."/>
            <person name="Hildebrand F."/>
            <person name="Pallen M.J."/>
        </authorList>
    </citation>
    <scope>NUCLEOTIDE SEQUENCE</scope>
    <source>
        <strain evidence="5">10532</strain>
    </source>
</reference>
<reference evidence="5" key="1">
    <citation type="submission" date="2020-10" db="EMBL/GenBank/DDBJ databases">
        <authorList>
            <person name="Gilroy R."/>
        </authorList>
    </citation>
    <scope>NUCLEOTIDE SEQUENCE</scope>
    <source>
        <strain evidence="5">10532</strain>
    </source>
</reference>
<dbReference type="InterPro" id="IPR011344">
    <property type="entry name" value="ssDNA-bd"/>
</dbReference>
<dbReference type="PANTHER" id="PTHR10302">
    <property type="entry name" value="SINGLE-STRANDED DNA-BINDING PROTEIN"/>
    <property type="match status" value="1"/>
</dbReference>
<evidence type="ECO:0000313" key="6">
    <source>
        <dbReference type="Proteomes" id="UP000823638"/>
    </source>
</evidence>
<evidence type="ECO:0000256" key="1">
    <source>
        <dbReference type="ARBA" id="ARBA00023125"/>
    </source>
</evidence>
<evidence type="ECO:0000313" key="5">
    <source>
        <dbReference type="EMBL" id="MBO8457066.1"/>
    </source>
</evidence>
<dbReference type="CDD" id="cd04496">
    <property type="entry name" value="SSB_OBF"/>
    <property type="match status" value="1"/>
</dbReference>
<dbReference type="GO" id="GO:0009295">
    <property type="term" value="C:nucleoid"/>
    <property type="evidence" value="ECO:0007669"/>
    <property type="project" value="TreeGrafter"/>
</dbReference>
<dbReference type="NCBIfam" id="TIGR00621">
    <property type="entry name" value="ssb"/>
    <property type="match status" value="1"/>
</dbReference>
<sequence length="149" mass="17078">MSDFNKVFILGRIVRNPEIKTTSEGLFISHFTIANNLSKKEKDGSWSEQAHFFDFTLFGKRAESISQYLIKGQLVAVEGHLIQRRWEKDGKIFSRIEISVDDIKLISRPGNSKTENLKPAEDEPPAEEEPQNFVSENTEVFDPPSFDIF</sequence>
<dbReference type="InterPro" id="IPR012340">
    <property type="entry name" value="NA-bd_OB-fold"/>
</dbReference>
<dbReference type="Pfam" id="PF00436">
    <property type="entry name" value="SSB"/>
    <property type="match status" value="1"/>
</dbReference>
<evidence type="ECO:0000256" key="2">
    <source>
        <dbReference type="HAMAP-Rule" id="MF_00984"/>
    </source>
</evidence>
<dbReference type="Proteomes" id="UP000823638">
    <property type="component" value="Unassembled WGS sequence"/>
</dbReference>
<evidence type="ECO:0000256" key="4">
    <source>
        <dbReference type="SAM" id="MobiDB-lite"/>
    </source>
</evidence>
<organism evidence="5 6">
    <name type="scientific">Candidatus Gallitreponema excrementavium</name>
    <dbReference type="NCBI Taxonomy" id="2840840"/>
    <lineage>
        <taxon>Bacteria</taxon>
        <taxon>Pseudomonadati</taxon>
        <taxon>Spirochaetota</taxon>
        <taxon>Spirochaetia</taxon>
        <taxon>Spirochaetales</taxon>
        <taxon>Candidatus Gallitreponema</taxon>
    </lineage>
</organism>
<evidence type="ECO:0000256" key="3">
    <source>
        <dbReference type="PIRNR" id="PIRNR002070"/>
    </source>
</evidence>
<name>A0A9D9N1J9_9SPIR</name>
<dbReference type="PIRSF" id="PIRSF002070">
    <property type="entry name" value="SSB"/>
    <property type="match status" value="1"/>
</dbReference>
<dbReference type="Gene3D" id="2.40.50.140">
    <property type="entry name" value="Nucleic acid-binding proteins"/>
    <property type="match status" value="1"/>
</dbReference>
<feature type="region of interest" description="Disordered" evidence="4">
    <location>
        <begin position="107"/>
        <end position="149"/>
    </location>
</feature>
<dbReference type="EMBL" id="JADIMM010000025">
    <property type="protein sequence ID" value="MBO8457066.1"/>
    <property type="molecule type" value="Genomic_DNA"/>
</dbReference>
<dbReference type="GO" id="GO:0006260">
    <property type="term" value="P:DNA replication"/>
    <property type="evidence" value="ECO:0007669"/>
    <property type="project" value="InterPro"/>
</dbReference>
<dbReference type="PANTHER" id="PTHR10302:SF27">
    <property type="entry name" value="SINGLE-STRANDED DNA-BINDING PROTEIN"/>
    <property type="match status" value="1"/>
</dbReference>
<accession>A0A9D9N1J9</accession>
<dbReference type="GO" id="GO:0003697">
    <property type="term" value="F:single-stranded DNA binding"/>
    <property type="evidence" value="ECO:0007669"/>
    <property type="project" value="UniProtKB-UniRule"/>
</dbReference>